<accession>A0A813DYC7</accession>
<name>A0A813DYC7_POLGL</name>
<feature type="region of interest" description="Disordered" evidence="1">
    <location>
        <begin position="64"/>
        <end position="158"/>
    </location>
</feature>
<dbReference type="AlphaFoldDB" id="A0A813DYC7"/>
<evidence type="ECO:0000313" key="3">
    <source>
        <dbReference type="Proteomes" id="UP000654075"/>
    </source>
</evidence>
<evidence type="ECO:0000256" key="1">
    <source>
        <dbReference type="SAM" id="MobiDB-lite"/>
    </source>
</evidence>
<gene>
    <name evidence="2" type="ORF">PGLA1383_LOCUS10191</name>
</gene>
<feature type="compositionally biased region" description="Basic and acidic residues" evidence="1">
    <location>
        <begin position="64"/>
        <end position="80"/>
    </location>
</feature>
<dbReference type="EMBL" id="CAJNNV010005003">
    <property type="protein sequence ID" value="CAE8591523.1"/>
    <property type="molecule type" value="Genomic_DNA"/>
</dbReference>
<comment type="caution">
    <text evidence="2">The sequence shown here is derived from an EMBL/GenBank/DDBJ whole genome shotgun (WGS) entry which is preliminary data.</text>
</comment>
<keyword evidence="3" id="KW-1185">Reference proteome</keyword>
<dbReference type="Proteomes" id="UP000654075">
    <property type="component" value="Unassembled WGS sequence"/>
</dbReference>
<proteinExistence type="predicted"/>
<dbReference type="OrthoDB" id="428254at2759"/>
<reference evidence="2" key="1">
    <citation type="submission" date="2021-02" db="EMBL/GenBank/DDBJ databases">
        <authorList>
            <person name="Dougan E. K."/>
            <person name="Rhodes N."/>
            <person name="Thang M."/>
            <person name="Chan C."/>
        </authorList>
    </citation>
    <scope>NUCLEOTIDE SEQUENCE</scope>
</reference>
<protein>
    <submittedName>
        <fullName evidence="2">Uncharacterized protein</fullName>
    </submittedName>
</protein>
<sequence length="182" mass="19421">MRDDGGGIRRCEPSGLQFREVVRRIDAAPPKHGRRKGLAEFVDMCCPGRARPNPHQKAMYEHDGRAFEKQRGPFTDHVERGLAYPGSPRPFEFEPRIQPSPGQAKTVPAFTPSAPKASPLPQRRCDSGPPLAGAQPSSRARRPQSARAPPAARPAPAVARISAPALAAPAPSAMPAVGASCN</sequence>
<organism evidence="2 3">
    <name type="scientific">Polarella glacialis</name>
    <name type="common">Dinoflagellate</name>
    <dbReference type="NCBI Taxonomy" id="89957"/>
    <lineage>
        <taxon>Eukaryota</taxon>
        <taxon>Sar</taxon>
        <taxon>Alveolata</taxon>
        <taxon>Dinophyceae</taxon>
        <taxon>Suessiales</taxon>
        <taxon>Suessiaceae</taxon>
        <taxon>Polarella</taxon>
    </lineage>
</organism>
<feature type="compositionally biased region" description="Low complexity" evidence="1">
    <location>
        <begin position="145"/>
        <end position="158"/>
    </location>
</feature>
<evidence type="ECO:0000313" key="2">
    <source>
        <dbReference type="EMBL" id="CAE8591523.1"/>
    </source>
</evidence>